<reference evidence="1 2" key="1">
    <citation type="submission" date="2014-09" db="EMBL/GenBank/DDBJ databases">
        <authorList>
            <person name="Martin A.A."/>
        </authorList>
    </citation>
    <scope>NUCLEOTIDE SEQUENCE</scope>
    <source>
        <strain evidence="2">ED321</strain>
        <strain evidence="1">ED321 Heterogonic</strain>
    </source>
</reference>
<dbReference type="CTD" id="36382097"/>
<evidence type="ECO:0000313" key="3">
    <source>
        <dbReference type="WBParaSite" id="SRAE_2000437300.1"/>
    </source>
</evidence>
<evidence type="ECO:0000313" key="1">
    <source>
        <dbReference type="EMBL" id="CEF69726.1"/>
    </source>
</evidence>
<accession>A0A090LQA6</accession>
<gene>
    <name evidence="1 3 4" type="ORF">SRAE_2000437300</name>
</gene>
<dbReference type="WormBase" id="SRAE_2000437300">
    <property type="protein sequence ID" value="SRP07397"/>
    <property type="gene ID" value="WBGene00264604"/>
</dbReference>
<dbReference type="RefSeq" id="XP_024508925.1">
    <property type="nucleotide sequence ID" value="XM_024643235.1"/>
</dbReference>
<dbReference type="Proteomes" id="UP000035682">
    <property type="component" value="Unplaced"/>
</dbReference>
<reference evidence="3" key="2">
    <citation type="submission" date="2020-12" db="UniProtKB">
        <authorList>
            <consortium name="WormBaseParasite"/>
        </authorList>
    </citation>
    <scope>IDENTIFICATION</scope>
</reference>
<keyword evidence="2" id="KW-1185">Reference proteome</keyword>
<proteinExistence type="predicted"/>
<dbReference type="GeneID" id="36382097"/>
<evidence type="ECO:0000313" key="2">
    <source>
        <dbReference type="Proteomes" id="UP000035682"/>
    </source>
</evidence>
<evidence type="ECO:0000313" key="4">
    <source>
        <dbReference type="WormBase" id="SRAE_2000437300"/>
    </source>
</evidence>
<dbReference type="WBParaSite" id="SRAE_2000437300.1">
    <property type="protein sequence ID" value="SRAE_2000437300.1"/>
    <property type="gene ID" value="WBGene00264604"/>
</dbReference>
<organism evidence="1">
    <name type="scientific">Strongyloides ratti</name>
    <name type="common">Parasitic roundworm</name>
    <dbReference type="NCBI Taxonomy" id="34506"/>
    <lineage>
        <taxon>Eukaryota</taxon>
        <taxon>Metazoa</taxon>
        <taxon>Ecdysozoa</taxon>
        <taxon>Nematoda</taxon>
        <taxon>Chromadorea</taxon>
        <taxon>Rhabditida</taxon>
        <taxon>Tylenchina</taxon>
        <taxon>Panagrolaimomorpha</taxon>
        <taxon>Strongyloidoidea</taxon>
        <taxon>Strongyloididae</taxon>
        <taxon>Strongyloides</taxon>
    </lineage>
</organism>
<dbReference type="AlphaFoldDB" id="A0A090LQA6"/>
<name>A0A090LQA6_STRRB</name>
<dbReference type="EMBL" id="LN609529">
    <property type="protein sequence ID" value="CEF69726.1"/>
    <property type="molecule type" value="Genomic_DNA"/>
</dbReference>
<sequence>MKHLKDTLINNRNKDVKVSSKKEKIDDNNSLLSSFSSSFSSSISFTCDTVKEIFNKEKYKSFGKRFSIKEKKPKKKLSLTPEDFFKDIFLKNSMVNDYCQAKENKQSRMFKNMKLLGIFRRNKLPDNQQIKEISKEEKRLNFIEDSKIIGDKLIGKNQSKRNVDKEFEKYCGNITLRKSNEIGEFDDVSIKEVLSPQETPRSRRRKNEFYYKNDSVQLKDVPFIQSCRYDMRSSINNQLLYTKAKYKRPSRSMSTGNWKSLSTIHEDYEQVLMRHPTSDEEDDSDSDYFDDYIELGGSQIHYFDML</sequence>
<protein>
    <submittedName>
        <fullName evidence="1 3">Uncharacterized protein</fullName>
    </submittedName>
</protein>